<evidence type="ECO:0000313" key="3">
    <source>
        <dbReference type="Proteomes" id="UP000019438"/>
    </source>
</evidence>
<dbReference type="PIRSF" id="PIRSF036628">
    <property type="entry name" value="IolB"/>
    <property type="match status" value="1"/>
</dbReference>
<dbReference type="NCBIfam" id="TIGR04378">
    <property type="entry name" value="myo_inos_iolB"/>
    <property type="match status" value="1"/>
</dbReference>
<dbReference type="EC" id="5.3.1.-" evidence="2"/>
<reference evidence="3" key="1">
    <citation type="submission" date="2012-06" db="EMBL/GenBank/DDBJ databases">
        <title>Genome analysis of multiple Granulibacter bethesdensis isolates demonstrates substantial genome diversity.</title>
        <authorList>
            <person name="Greenberg D.E."/>
            <person name="Porcella S.F."/>
            <person name="Zarember K."/>
            <person name="Zelazny A.M."/>
            <person name="Bruno D."/>
            <person name="Martens C."/>
            <person name="Barbian K.D."/>
            <person name="Jaske E."/>
            <person name="Holland S.M."/>
        </authorList>
    </citation>
    <scope>NUCLEOTIDE SEQUENCE [LARGE SCALE GENOMIC DNA]</scope>
    <source>
        <strain evidence="3">CGDNIH3</strain>
    </source>
</reference>
<dbReference type="EMBL" id="CP003181">
    <property type="protein sequence ID" value="AHJ62913.1"/>
    <property type="molecule type" value="Genomic_DNA"/>
</dbReference>
<evidence type="ECO:0000256" key="1">
    <source>
        <dbReference type="ARBA" id="ARBA00023235"/>
    </source>
</evidence>
<proteinExistence type="predicted"/>
<dbReference type="GO" id="GO:0008880">
    <property type="term" value="F:glucuronate isomerase activity"/>
    <property type="evidence" value="ECO:0007669"/>
    <property type="project" value="InterPro"/>
</dbReference>
<keyword evidence="1 2" id="KW-0413">Isomerase</keyword>
<protein>
    <submittedName>
        <fullName evidence="2">5-deoxyglucuronate isomerase</fullName>
        <ecNumber evidence="2">5.3.1.-</ecNumber>
    </submittedName>
</protein>
<evidence type="ECO:0000313" key="2">
    <source>
        <dbReference type="EMBL" id="AHJ62913.1"/>
    </source>
</evidence>
<dbReference type="InterPro" id="IPR021120">
    <property type="entry name" value="KduI/IolB_isomerase"/>
</dbReference>
<accession>A0AAN0VFW2</accession>
<dbReference type="RefSeq" id="WP_038515495.1">
    <property type="nucleotide sequence ID" value="NZ_CP003181.2"/>
</dbReference>
<name>A0AAN0VFW2_9PROT</name>
<dbReference type="AlphaFoldDB" id="A0AAN0VFW2"/>
<dbReference type="InterPro" id="IPR011051">
    <property type="entry name" value="RmlC_Cupin_sf"/>
</dbReference>
<dbReference type="PANTHER" id="PTHR39193">
    <property type="entry name" value="5-DEOXY-GLUCURONATE ISOMERASE"/>
    <property type="match status" value="1"/>
</dbReference>
<dbReference type="SUPFAM" id="SSF51182">
    <property type="entry name" value="RmlC-like cupins"/>
    <property type="match status" value="1"/>
</dbReference>
<dbReference type="PANTHER" id="PTHR39193:SF1">
    <property type="entry name" value="5-DEOXY-GLUCURONATE ISOMERASE"/>
    <property type="match status" value="1"/>
</dbReference>
<dbReference type="KEGG" id="gbc:GbCGDNIH3_7123"/>
<dbReference type="Proteomes" id="UP000019438">
    <property type="component" value="Chromosome"/>
</dbReference>
<dbReference type="Pfam" id="PF04962">
    <property type="entry name" value="KduI"/>
    <property type="match status" value="1"/>
</dbReference>
<gene>
    <name evidence="2" type="ORF">GbCGDNIH3_7123</name>
</gene>
<dbReference type="GO" id="GO:0019310">
    <property type="term" value="P:inositol catabolic process"/>
    <property type="evidence" value="ECO:0007669"/>
    <property type="project" value="InterPro"/>
</dbReference>
<dbReference type="InterPro" id="IPR014710">
    <property type="entry name" value="RmlC-like_jellyroll"/>
</dbReference>
<dbReference type="InterPro" id="IPR024203">
    <property type="entry name" value="Deoxy-glucuronate_isom_IolB"/>
</dbReference>
<sequence length="265" mass="29308">MSLLVHSAAPDADGVVINITPQRAGWRYVGFRVVKLAAGKTYAGCEEAREACLVILTGKVDVTAGLQTFTALGDRADVFDGPATSVYIPADLPYRIRAIEDAEIALCTAPAAGSGSPRVIRPDQVGQEIRGEGANQRYVRNILDDKAEAEALLVVEVITPAGHWSSYPPHKHDRDAYPEETFLEETYYHRLSPPQGFAIQRVYTDDRLIDETMTVETGDAVMVPRGYHPVGTPYGYDLYYLNVMAGPRRQWVFKNDPAHAWIMKK</sequence>
<dbReference type="Gene3D" id="2.60.120.10">
    <property type="entry name" value="Jelly Rolls"/>
    <property type="match status" value="2"/>
</dbReference>
<organism evidence="2 3">
    <name type="scientific">Granulibacter bethesdensis</name>
    <dbReference type="NCBI Taxonomy" id="364410"/>
    <lineage>
        <taxon>Bacteria</taxon>
        <taxon>Pseudomonadati</taxon>
        <taxon>Pseudomonadota</taxon>
        <taxon>Alphaproteobacteria</taxon>
        <taxon>Acetobacterales</taxon>
        <taxon>Acetobacteraceae</taxon>
        <taxon>Granulibacter</taxon>
    </lineage>
</organism>